<accession>A0A7X1Z8Z2</accession>
<dbReference type="SUPFAM" id="SSF56349">
    <property type="entry name" value="DNA breaking-rejoining enzymes"/>
    <property type="match status" value="1"/>
</dbReference>
<feature type="domain" description="Core-binding (CB)" evidence="7">
    <location>
        <begin position="63"/>
        <end position="146"/>
    </location>
</feature>
<dbReference type="RefSeq" id="WP_153496709.1">
    <property type="nucleotide sequence ID" value="NZ_WITJ01000011.1"/>
</dbReference>
<dbReference type="PANTHER" id="PTHR30629">
    <property type="entry name" value="PROPHAGE INTEGRASE"/>
    <property type="match status" value="1"/>
</dbReference>
<keyword evidence="3 5" id="KW-0238">DNA-binding</keyword>
<dbReference type="Pfam" id="PF00589">
    <property type="entry name" value="Phage_integrase"/>
    <property type="match status" value="1"/>
</dbReference>
<protein>
    <submittedName>
        <fullName evidence="8">Tyrosine-type recombinase/integrase</fullName>
    </submittedName>
</protein>
<name>A0A7X1Z8Z2_9LACT</name>
<evidence type="ECO:0000313" key="8">
    <source>
        <dbReference type="EMBL" id="MQW40046.1"/>
    </source>
</evidence>
<keyword evidence="4" id="KW-0233">DNA recombination</keyword>
<dbReference type="InterPro" id="IPR013762">
    <property type="entry name" value="Integrase-like_cat_sf"/>
</dbReference>
<dbReference type="InterPro" id="IPR002104">
    <property type="entry name" value="Integrase_catalytic"/>
</dbReference>
<dbReference type="InterPro" id="IPR044068">
    <property type="entry name" value="CB"/>
</dbReference>
<dbReference type="PANTHER" id="PTHR30629:SF2">
    <property type="entry name" value="PROPHAGE INTEGRASE INTS-RELATED"/>
    <property type="match status" value="1"/>
</dbReference>
<dbReference type="OrthoDB" id="9803188at2"/>
<dbReference type="CDD" id="cd01189">
    <property type="entry name" value="INT_ICEBs1_C_like"/>
    <property type="match status" value="1"/>
</dbReference>
<organism evidence="8 9">
    <name type="scientific">Lactococcus hircilactis</name>
    <dbReference type="NCBI Taxonomy" id="1494462"/>
    <lineage>
        <taxon>Bacteria</taxon>
        <taxon>Bacillati</taxon>
        <taxon>Bacillota</taxon>
        <taxon>Bacilli</taxon>
        <taxon>Lactobacillales</taxon>
        <taxon>Streptococcaceae</taxon>
        <taxon>Lactococcus</taxon>
    </lineage>
</organism>
<keyword evidence="2" id="KW-0229">DNA integration</keyword>
<dbReference type="Gene3D" id="1.10.443.10">
    <property type="entry name" value="Intergrase catalytic core"/>
    <property type="match status" value="1"/>
</dbReference>
<dbReference type="InterPro" id="IPR010998">
    <property type="entry name" value="Integrase_recombinase_N"/>
</dbReference>
<evidence type="ECO:0000259" key="7">
    <source>
        <dbReference type="PROSITE" id="PS51900"/>
    </source>
</evidence>
<sequence length="381" mass="44178">MWIENLPNGKFKYYERYKDPYTEKWKKISITLDTNSNRSVKSAARLLSEKIDNKIDSHSISDITFKDLVGEWLKYYKVRVKRKSYLHALDTMEVINTVIKPEMLIKNIDSNLISKLIDKMYTFGKYSLNYTSQIKSTVSQIFKFAISKKYIFSNPTDGVKIVPKKQEEESRKIKIDQKYLEKNEVKLILERLYSTNRKANNGRIAEFLWLTGLRFGELQALQWKNFDGKSIAVDGTLDAFKLKISEAVKTTPKNINSRRIVDIPERAIEILEYQKQINQLRFGIVKEDDYIFVSVQNNPVVLNSFNTQLKKAGIESNIEKTLSSHIFRHSHVSLLAELNIPIKTIMQRVGHGDASTTIKIYNHVTNKSKQDVINALNKITL</sequence>
<evidence type="ECO:0000256" key="3">
    <source>
        <dbReference type="ARBA" id="ARBA00023125"/>
    </source>
</evidence>
<feature type="domain" description="Tyr recombinase" evidence="6">
    <location>
        <begin position="175"/>
        <end position="374"/>
    </location>
</feature>
<evidence type="ECO:0000256" key="4">
    <source>
        <dbReference type="ARBA" id="ARBA00023172"/>
    </source>
</evidence>
<dbReference type="InterPro" id="IPR050808">
    <property type="entry name" value="Phage_Integrase"/>
</dbReference>
<dbReference type="Proteomes" id="UP000439550">
    <property type="component" value="Unassembled WGS sequence"/>
</dbReference>
<reference evidence="8 9" key="1">
    <citation type="submission" date="2019-10" db="EMBL/GenBank/DDBJ databases">
        <authorList>
            <person name="Dong K."/>
        </authorList>
    </citation>
    <scope>NUCLEOTIDE SEQUENCE [LARGE SCALE GENOMIC DNA]</scope>
    <source>
        <strain evidence="8 9">DSM 28960</strain>
    </source>
</reference>
<dbReference type="GO" id="GO:0015074">
    <property type="term" value="P:DNA integration"/>
    <property type="evidence" value="ECO:0007669"/>
    <property type="project" value="UniProtKB-KW"/>
</dbReference>
<proteinExistence type="inferred from homology"/>
<comment type="similarity">
    <text evidence="1">Belongs to the 'phage' integrase family.</text>
</comment>
<evidence type="ECO:0000256" key="5">
    <source>
        <dbReference type="PROSITE-ProRule" id="PRU01248"/>
    </source>
</evidence>
<dbReference type="InterPro" id="IPR011010">
    <property type="entry name" value="DNA_brk_join_enz"/>
</dbReference>
<comment type="caution">
    <text evidence="8">The sequence shown here is derived from an EMBL/GenBank/DDBJ whole genome shotgun (WGS) entry which is preliminary data.</text>
</comment>
<dbReference type="PROSITE" id="PS51900">
    <property type="entry name" value="CB"/>
    <property type="match status" value="1"/>
</dbReference>
<evidence type="ECO:0000256" key="1">
    <source>
        <dbReference type="ARBA" id="ARBA00008857"/>
    </source>
</evidence>
<keyword evidence="9" id="KW-1185">Reference proteome</keyword>
<gene>
    <name evidence="8" type="ORF">GHI93_08910</name>
</gene>
<evidence type="ECO:0000313" key="9">
    <source>
        <dbReference type="Proteomes" id="UP000439550"/>
    </source>
</evidence>
<dbReference type="GO" id="GO:0006310">
    <property type="term" value="P:DNA recombination"/>
    <property type="evidence" value="ECO:0007669"/>
    <property type="project" value="UniProtKB-KW"/>
</dbReference>
<evidence type="ECO:0000259" key="6">
    <source>
        <dbReference type="PROSITE" id="PS51898"/>
    </source>
</evidence>
<dbReference type="Gene3D" id="1.10.150.130">
    <property type="match status" value="1"/>
</dbReference>
<dbReference type="EMBL" id="WITJ01000011">
    <property type="protein sequence ID" value="MQW40046.1"/>
    <property type="molecule type" value="Genomic_DNA"/>
</dbReference>
<evidence type="ECO:0000256" key="2">
    <source>
        <dbReference type="ARBA" id="ARBA00022908"/>
    </source>
</evidence>
<dbReference type="AlphaFoldDB" id="A0A7X1Z8Z2"/>
<dbReference type="GO" id="GO:0003677">
    <property type="term" value="F:DNA binding"/>
    <property type="evidence" value="ECO:0007669"/>
    <property type="project" value="UniProtKB-UniRule"/>
</dbReference>
<dbReference type="PROSITE" id="PS51898">
    <property type="entry name" value="TYR_RECOMBINASE"/>
    <property type="match status" value="1"/>
</dbReference>